<evidence type="ECO:0000256" key="1">
    <source>
        <dbReference type="ARBA" id="ARBA00001959"/>
    </source>
</evidence>
<evidence type="ECO:0000256" key="8">
    <source>
        <dbReference type="ARBA" id="ARBA00022692"/>
    </source>
</evidence>
<evidence type="ECO:0000313" key="18">
    <source>
        <dbReference type="EMBL" id="KAA0874692.1"/>
    </source>
</evidence>
<evidence type="ECO:0000256" key="7">
    <source>
        <dbReference type="ARBA" id="ARBA00022475"/>
    </source>
</evidence>
<dbReference type="InterPro" id="IPR005899">
    <property type="entry name" value="Na_pump_deCOase"/>
</dbReference>
<evidence type="ECO:0000256" key="5">
    <source>
        <dbReference type="ARBA" id="ARBA00011869"/>
    </source>
</evidence>
<dbReference type="HAMAP" id="MF_00404">
    <property type="entry name" value="OadG"/>
    <property type="match status" value="1"/>
</dbReference>
<dbReference type="GO" id="GO:0008948">
    <property type="term" value="F:oxaloacetate decarboxylase activity"/>
    <property type="evidence" value="ECO:0007669"/>
    <property type="project" value="UniProtKB-UniRule"/>
</dbReference>
<dbReference type="AlphaFoldDB" id="A0A5A9W273"/>
<evidence type="ECO:0000256" key="9">
    <source>
        <dbReference type="ARBA" id="ARBA00022967"/>
    </source>
</evidence>
<evidence type="ECO:0000256" key="17">
    <source>
        <dbReference type="RuleBase" id="RU004278"/>
    </source>
</evidence>
<dbReference type="EMBL" id="SMRS01000005">
    <property type="protein sequence ID" value="KAA0874692.1"/>
    <property type="molecule type" value="Genomic_DNA"/>
</dbReference>
<keyword evidence="6 16" id="KW-0813">Transport</keyword>
<comment type="function">
    <text evidence="2 16 17">Catalyzes the decarboxylation of oxaloacetate coupled to Na(+) translocation.</text>
</comment>
<evidence type="ECO:0000256" key="15">
    <source>
        <dbReference type="ARBA" id="ARBA00048176"/>
    </source>
</evidence>
<evidence type="ECO:0000256" key="3">
    <source>
        <dbReference type="ARBA" id="ARBA00004162"/>
    </source>
</evidence>
<protein>
    <recommendedName>
        <fullName evidence="16">Probable oxaloacetate decarboxylase gamma chain</fullName>
        <ecNumber evidence="16">7.2.4.2</ecNumber>
    </recommendedName>
</protein>
<comment type="catalytic activity">
    <reaction evidence="15 16 17">
        <text>oxaloacetate + 2 Na(+)(in) + H(+) = pyruvate + 2 Na(+)(out) + CO2</text>
        <dbReference type="Rhea" id="RHEA:57724"/>
        <dbReference type="ChEBI" id="CHEBI:15361"/>
        <dbReference type="ChEBI" id="CHEBI:15378"/>
        <dbReference type="ChEBI" id="CHEBI:16452"/>
        <dbReference type="ChEBI" id="CHEBI:16526"/>
        <dbReference type="ChEBI" id="CHEBI:29101"/>
        <dbReference type="EC" id="7.2.4.2"/>
    </reaction>
</comment>
<comment type="cofactor">
    <cofactor evidence="1 16 17">
        <name>Na(+)</name>
        <dbReference type="ChEBI" id="CHEBI:29101"/>
    </cofactor>
</comment>
<keyword evidence="8 16" id="KW-0812">Transmembrane</keyword>
<keyword evidence="12 16" id="KW-0406">Ion transport</keyword>
<dbReference type="GO" id="GO:0036376">
    <property type="term" value="P:sodium ion export across plasma membrane"/>
    <property type="evidence" value="ECO:0007669"/>
    <property type="project" value="InterPro"/>
</dbReference>
<dbReference type="InterPro" id="IPR023424">
    <property type="entry name" value="OadG"/>
</dbReference>
<evidence type="ECO:0000256" key="14">
    <source>
        <dbReference type="ARBA" id="ARBA00023201"/>
    </source>
</evidence>
<comment type="subunit">
    <text evidence="5 16">Heterotrimer of an alpha, a beta and a gamma subunit.</text>
</comment>
<evidence type="ECO:0000256" key="16">
    <source>
        <dbReference type="HAMAP-Rule" id="MF_00404"/>
    </source>
</evidence>
<dbReference type="Pfam" id="PF04277">
    <property type="entry name" value="OAD_gamma"/>
    <property type="match status" value="1"/>
</dbReference>
<dbReference type="GO" id="GO:0015081">
    <property type="term" value="F:sodium ion transmembrane transporter activity"/>
    <property type="evidence" value="ECO:0007669"/>
    <property type="project" value="UniProtKB-UniRule"/>
</dbReference>
<comment type="caution">
    <text evidence="18">The sequence shown here is derived from an EMBL/GenBank/DDBJ whole genome shotgun (WGS) entry which is preliminary data.</text>
</comment>
<comment type="similarity">
    <text evidence="4 16 17">Belongs to the OadG family.</text>
</comment>
<keyword evidence="19" id="KW-1185">Reference proteome</keyword>
<evidence type="ECO:0000313" key="19">
    <source>
        <dbReference type="Proteomes" id="UP000325302"/>
    </source>
</evidence>
<evidence type="ECO:0000256" key="6">
    <source>
        <dbReference type="ARBA" id="ARBA00022448"/>
    </source>
</evidence>
<keyword evidence="11 16" id="KW-0915">Sodium</keyword>
<dbReference type="NCBIfam" id="TIGR01195">
    <property type="entry name" value="oadG_fam"/>
    <property type="match status" value="1"/>
</dbReference>
<dbReference type="GO" id="GO:0015451">
    <property type="term" value="F:decarboxylation-driven active transmembrane transporter activity"/>
    <property type="evidence" value="ECO:0007669"/>
    <property type="project" value="UniProtKB-EC"/>
</dbReference>
<organism evidence="18 19">
    <name type="scientific">Nitrincola tapanii</name>
    <dbReference type="NCBI Taxonomy" id="1708751"/>
    <lineage>
        <taxon>Bacteria</taxon>
        <taxon>Pseudomonadati</taxon>
        <taxon>Pseudomonadota</taxon>
        <taxon>Gammaproteobacteria</taxon>
        <taxon>Oceanospirillales</taxon>
        <taxon>Oceanospirillaceae</taxon>
        <taxon>Nitrincola</taxon>
    </lineage>
</organism>
<comment type="subcellular location">
    <subcellularLocation>
        <location evidence="3 16 17">Cell membrane</location>
        <topology evidence="3 16 17">Single-pass membrane protein</topology>
    </subcellularLocation>
</comment>
<sequence>MDDLIAEGLSLMVFGMGFVIVFLTLLVFVTSLMSRLVMRFEPAPVAKPAVTRSPSAAQPAQNDAELVAVMTAAIRKFRSDRDGQ</sequence>
<accession>A0A5A9W273</accession>
<proteinExistence type="inferred from homology"/>
<keyword evidence="7 16" id="KW-1003">Cell membrane</keyword>
<evidence type="ECO:0000256" key="4">
    <source>
        <dbReference type="ARBA" id="ARBA00005844"/>
    </source>
</evidence>
<reference evidence="18 19" key="1">
    <citation type="submission" date="2019-03" db="EMBL/GenBank/DDBJ databases">
        <title>Nitrincola sp. nov. isolated from an Indian soda lake.</title>
        <authorList>
            <person name="Joshi A."/>
            <person name="Thite S.V."/>
            <person name="Joseph N."/>
            <person name="Dhotre D."/>
            <person name="Moorthy M."/>
            <person name="Shouche Y.S."/>
        </authorList>
    </citation>
    <scope>NUCLEOTIDE SEQUENCE [LARGE SCALE GENOMIC DNA]</scope>
    <source>
        <strain evidence="18 19">MEB193</strain>
    </source>
</reference>
<dbReference type="RefSeq" id="WP_149390873.1">
    <property type="nucleotide sequence ID" value="NZ_SMRS01000005.1"/>
</dbReference>
<keyword evidence="10 16" id="KW-1133">Transmembrane helix</keyword>
<feature type="transmembrane region" description="Helical" evidence="16 17">
    <location>
        <begin position="12"/>
        <end position="33"/>
    </location>
</feature>
<dbReference type="GO" id="GO:0005886">
    <property type="term" value="C:plasma membrane"/>
    <property type="evidence" value="ECO:0007669"/>
    <property type="project" value="UniProtKB-SubCell"/>
</dbReference>
<dbReference type="OrthoDB" id="5772594at2"/>
<evidence type="ECO:0000256" key="10">
    <source>
        <dbReference type="ARBA" id="ARBA00022989"/>
    </source>
</evidence>
<gene>
    <name evidence="16" type="primary">oadG</name>
    <name evidence="18" type="ORF">E1H14_07675</name>
</gene>
<keyword evidence="9 16" id="KW-1278">Translocase</keyword>
<dbReference type="Proteomes" id="UP000325302">
    <property type="component" value="Unassembled WGS sequence"/>
</dbReference>
<evidence type="ECO:0000256" key="11">
    <source>
        <dbReference type="ARBA" id="ARBA00023053"/>
    </source>
</evidence>
<dbReference type="EC" id="7.2.4.2" evidence="16"/>
<name>A0A5A9W273_9GAMM</name>
<keyword evidence="14 16" id="KW-0739">Sodium transport</keyword>
<keyword evidence="13 16" id="KW-0472">Membrane</keyword>
<evidence type="ECO:0000256" key="2">
    <source>
        <dbReference type="ARBA" id="ARBA00003002"/>
    </source>
</evidence>
<evidence type="ECO:0000256" key="12">
    <source>
        <dbReference type="ARBA" id="ARBA00023065"/>
    </source>
</evidence>
<evidence type="ECO:0000256" key="13">
    <source>
        <dbReference type="ARBA" id="ARBA00023136"/>
    </source>
</evidence>